<dbReference type="GO" id="GO:0003676">
    <property type="term" value="F:nucleic acid binding"/>
    <property type="evidence" value="ECO:0007669"/>
    <property type="project" value="InterPro"/>
</dbReference>
<dbReference type="Gene3D" id="1.10.30.50">
    <property type="match status" value="1"/>
</dbReference>
<keyword evidence="2" id="KW-0808">Transferase</keyword>
<keyword evidence="2" id="KW-0548">Nucleotidyltransferase</keyword>
<sequence>MSDKVKTDKSEKQITWNCINWPKVNSYVSKVQTQIYKARKGGNIKRVHLLQNMLINSRAAKLVATHRVTTLNKGRKTAGIDKRILSKSEEKLAFALSLSLDGKAQPIRRVWIPKPGKQEKRPLGIPVIADRAKQQLARLALEPEWEAMFEPNSYGFRPGRGCHDAMEAIFLTLRGGTPKWVYDADIKKCFDKIKHDALLQKLNTFPKMEQQIRAWLKAGVMEGYANSPDPLKISSTKLGTPQGGVISPLLANIALHGLENHLKEFVGNLPIKSHIDSNRGKLPKMKALSVIRYADDFVLIHRNKEILTLCIIETQKWLDTMGLEISEEKSALRDTRYGFNFLGFKITHVRKPRVGKYKVKIQPSVEKQKSLLSNIKKILKKSKALSSYDLIQMLRPVIIGWANYYKYCECKKVFQTLTDKIFRKIRAWVFRRDTRNGRRFIKQKYFPSGKEYSFDGSVHKDNWILVGRKKLKDDKIGENFLPHIVWVKSLKHVKVRGDESPFSKSFYWTTRSAKYSPYSLRVTKLLKKQNQKCTWCKKTFTVFDSENWEIDHIIPKSKGGKDSFENLQLLHKQCHINKTAGDHLK</sequence>
<dbReference type="Pfam" id="PF00078">
    <property type="entry name" value="RVT_1"/>
    <property type="match status" value="1"/>
</dbReference>
<reference evidence="2" key="1">
    <citation type="submission" date="2016-04" db="EMBL/GenBank/DDBJ databases">
        <title>The complete chloroplast genome of the green algae Hariotina sp. MMOGRB 0030F (Scenedesmaceae, Chlorophyta).</title>
        <authorList>
            <person name="He L."/>
            <person name="Lou S."/>
            <person name="Lin X."/>
            <person name="Xie S."/>
            <person name="Qian X."/>
        </authorList>
    </citation>
    <scope>NUCLEOTIDE SEQUENCE</scope>
</reference>
<gene>
    <name evidence="2" type="primary">orf585</name>
</gene>
<dbReference type="InterPro" id="IPR000477">
    <property type="entry name" value="RT_dom"/>
</dbReference>
<dbReference type="PANTHER" id="PTHR34047:SF10">
    <property type="entry name" value="GROUP II INTRON-ASSOCIATED OPEN READING FRAME"/>
    <property type="match status" value="1"/>
</dbReference>
<dbReference type="InterPro" id="IPR043502">
    <property type="entry name" value="DNA/RNA_pol_sf"/>
</dbReference>
<dbReference type="CDD" id="cd00085">
    <property type="entry name" value="HNHc"/>
    <property type="match status" value="1"/>
</dbReference>
<proteinExistence type="predicted"/>
<dbReference type="PROSITE" id="PS50878">
    <property type="entry name" value="RT_POL"/>
    <property type="match status" value="1"/>
</dbReference>
<name>A0A2H4FPY6_9CHLO</name>
<keyword evidence="2" id="KW-0255">Endonuclease</keyword>
<evidence type="ECO:0000313" key="2">
    <source>
        <dbReference type="EMBL" id="AOY35995.1"/>
    </source>
</evidence>
<protein>
    <submittedName>
        <fullName evidence="2">Putative reverse transcriptase, intron maturase and HNH homing endonuclease</fullName>
    </submittedName>
</protein>
<dbReference type="SMART" id="SM00507">
    <property type="entry name" value="HNHc"/>
    <property type="match status" value="1"/>
</dbReference>
<keyword evidence="2" id="KW-0378">Hydrolase</keyword>
<feature type="domain" description="Reverse transcriptase" evidence="1">
    <location>
        <begin position="93"/>
        <end position="346"/>
    </location>
</feature>
<accession>A0A2H4FPY6</accession>
<dbReference type="GO" id="GO:0004519">
    <property type="term" value="F:endonuclease activity"/>
    <property type="evidence" value="ECO:0007669"/>
    <property type="project" value="UniProtKB-KW"/>
</dbReference>
<dbReference type="InterPro" id="IPR030931">
    <property type="entry name" value="Group_II_RT_mat"/>
</dbReference>
<dbReference type="InterPro" id="IPR025960">
    <property type="entry name" value="RVT_N"/>
</dbReference>
<dbReference type="GO" id="GO:0003964">
    <property type="term" value="F:RNA-directed DNA polymerase activity"/>
    <property type="evidence" value="ECO:0007669"/>
    <property type="project" value="UniProtKB-KW"/>
</dbReference>
<dbReference type="AlphaFoldDB" id="A0A2H4FPY6"/>
<evidence type="ECO:0000259" key="1">
    <source>
        <dbReference type="PROSITE" id="PS50878"/>
    </source>
</evidence>
<dbReference type="CDD" id="cd01651">
    <property type="entry name" value="RT_G2_intron"/>
    <property type="match status" value="1"/>
</dbReference>
<dbReference type="Pfam" id="PF13655">
    <property type="entry name" value="RVT_N"/>
    <property type="match status" value="1"/>
</dbReference>
<dbReference type="SUPFAM" id="SSF56672">
    <property type="entry name" value="DNA/RNA polymerases"/>
    <property type="match status" value="1"/>
</dbReference>
<organism evidence="2">
    <name type="scientific">Hariotina sp. MMOGRB0030F</name>
    <dbReference type="NCBI Taxonomy" id="1867922"/>
    <lineage>
        <taxon>Eukaryota</taxon>
        <taxon>Viridiplantae</taxon>
        <taxon>Chlorophyta</taxon>
        <taxon>core chlorophytes</taxon>
        <taxon>Chlorophyceae</taxon>
        <taxon>CS clade</taxon>
        <taxon>Sphaeropleales</taxon>
        <taxon>Scenedesmaceae</taxon>
        <taxon>Hariotina</taxon>
    </lineage>
</organism>
<dbReference type="Pfam" id="PF08388">
    <property type="entry name" value="GIIM"/>
    <property type="match status" value="1"/>
</dbReference>
<dbReference type="NCBIfam" id="TIGR04416">
    <property type="entry name" value="group_II_RT_mat"/>
    <property type="match status" value="1"/>
</dbReference>
<dbReference type="Pfam" id="PF01844">
    <property type="entry name" value="HNH"/>
    <property type="match status" value="1"/>
</dbReference>
<dbReference type="InterPro" id="IPR003615">
    <property type="entry name" value="HNH_nuc"/>
</dbReference>
<dbReference type="InterPro" id="IPR002711">
    <property type="entry name" value="HNH"/>
</dbReference>
<keyword evidence="2" id="KW-0540">Nuclease</keyword>
<dbReference type="EMBL" id="KX131180">
    <property type="protein sequence ID" value="AOY35995.1"/>
    <property type="molecule type" value="Genomic_DNA"/>
</dbReference>
<dbReference type="InterPro" id="IPR013597">
    <property type="entry name" value="Mat_intron_G2"/>
</dbReference>
<dbReference type="GO" id="GO:0008270">
    <property type="term" value="F:zinc ion binding"/>
    <property type="evidence" value="ECO:0007669"/>
    <property type="project" value="InterPro"/>
</dbReference>
<geneLocation type="chloroplast" evidence="2"/>
<dbReference type="PANTHER" id="PTHR34047">
    <property type="entry name" value="NUCLEAR INTRON MATURASE 1, MITOCHONDRIAL-RELATED"/>
    <property type="match status" value="1"/>
</dbReference>
<keyword evidence="2" id="KW-0934">Plastid</keyword>
<dbReference type="InterPro" id="IPR051083">
    <property type="entry name" value="GrpII_Intron_Splice-Mob/Def"/>
</dbReference>
<keyword evidence="2" id="KW-0150">Chloroplast</keyword>
<keyword evidence="2" id="KW-0695">RNA-directed DNA polymerase</keyword>